<dbReference type="AlphaFoldDB" id="A0A7D4CRK2"/>
<dbReference type="EMBL" id="CP041345">
    <property type="protein sequence ID" value="QKG80185.1"/>
    <property type="molecule type" value="Genomic_DNA"/>
</dbReference>
<evidence type="ECO:0000313" key="1">
    <source>
        <dbReference type="EMBL" id="QKG80185.1"/>
    </source>
</evidence>
<dbReference type="InterPro" id="IPR046239">
    <property type="entry name" value="DUF6272"/>
</dbReference>
<proteinExistence type="predicted"/>
<accession>A0A7D4CRK2</accession>
<protein>
    <submittedName>
        <fullName evidence="1">Uncharacterized protein</fullName>
    </submittedName>
</protein>
<keyword evidence="2" id="KW-1185">Reference proteome</keyword>
<name>A0A7D4CRK2_9BACT</name>
<sequence length="190" mass="21583">MDNTTPEYTMSEFFSKCYEKMHKGAILVAYKGEVNSNIIADALELIEYKLTQEAVETPVRKKLYNVMVECLQNLYHHVDTIPDAVQDSSFGAFIISKIDNGFYLSTGNMIEADKKSNLQGKIDKINSLSKEELKEFYKFVLNNQSFSDKGGGGLGLIDIAKKTGNKLNYEFIQYNDSYYFFILSVLVNGR</sequence>
<dbReference type="NCBIfam" id="NF038262">
    <property type="entry name" value="SiaB_fam_kinase"/>
    <property type="match status" value="1"/>
</dbReference>
<dbReference type="KEGG" id="ttz:FHG85_07900"/>
<dbReference type="Pfam" id="PF19788">
    <property type="entry name" value="DUF6272"/>
    <property type="match status" value="1"/>
</dbReference>
<organism evidence="1 2">
    <name type="scientific">Tenuifilum thalassicum</name>
    <dbReference type="NCBI Taxonomy" id="2590900"/>
    <lineage>
        <taxon>Bacteria</taxon>
        <taxon>Pseudomonadati</taxon>
        <taxon>Bacteroidota</taxon>
        <taxon>Bacteroidia</taxon>
        <taxon>Bacteroidales</taxon>
        <taxon>Tenuifilaceae</taxon>
        <taxon>Tenuifilum</taxon>
    </lineage>
</organism>
<dbReference type="Proteomes" id="UP000500961">
    <property type="component" value="Chromosome"/>
</dbReference>
<dbReference type="RefSeq" id="WP_173074687.1">
    <property type="nucleotide sequence ID" value="NZ_CP041345.1"/>
</dbReference>
<gene>
    <name evidence="1" type="ORF">FHG85_07900</name>
</gene>
<reference evidence="1 2" key="1">
    <citation type="submission" date="2019-07" db="EMBL/GenBank/DDBJ databases">
        <title>Thalassofilum flectens gen. nov., sp. nov., a novel moderate thermophilic anaerobe from a shallow sea hot spring in Kunashir Island (Russia), representing a new family in the order Bacteroidales, and proposal of Thalassofilacea fam. nov.</title>
        <authorList>
            <person name="Kochetkova T.V."/>
            <person name="Podosokorskaya O.A."/>
            <person name="Novikov A."/>
            <person name="Elcheninov A.G."/>
            <person name="Toshchakov S.V."/>
            <person name="Kublanov I.V."/>
        </authorList>
    </citation>
    <scope>NUCLEOTIDE SEQUENCE [LARGE SCALE GENOMIC DNA]</scope>
    <source>
        <strain evidence="1 2">38-H</strain>
    </source>
</reference>
<evidence type="ECO:0000313" key="2">
    <source>
        <dbReference type="Proteomes" id="UP000500961"/>
    </source>
</evidence>